<keyword evidence="4" id="KW-0597">Phosphoprotein</keyword>
<evidence type="ECO:0000256" key="4">
    <source>
        <dbReference type="ARBA" id="ARBA00022553"/>
    </source>
</evidence>
<name>A0A8J2LIY6_9HEXA</name>
<evidence type="ECO:0000256" key="8">
    <source>
        <dbReference type="ARBA" id="ARBA00023273"/>
    </source>
</evidence>
<dbReference type="Pfam" id="PF06098">
    <property type="entry name" value="Radial_spoke_3"/>
    <property type="match status" value="1"/>
</dbReference>
<evidence type="ECO:0000313" key="11">
    <source>
        <dbReference type="Proteomes" id="UP000708208"/>
    </source>
</evidence>
<dbReference type="PANTHER" id="PTHR21648:SF0">
    <property type="entry name" value="RADIAL SPOKE HEAD PROTEIN 3 HOMOLOG"/>
    <property type="match status" value="1"/>
</dbReference>
<dbReference type="InterPro" id="IPR009290">
    <property type="entry name" value="Radial_spoke_3"/>
</dbReference>
<evidence type="ECO:0000256" key="7">
    <source>
        <dbReference type="ARBA" id="ARBA00023212"/>
    </source>
</evidence>
<evidence type="ECO:0000256" key="5">
    <source>
        <dbReference type="ARBA" id="ARBA00022846"/>
    </source>
</evidence>
<accession>A0A8J2LIY6</accession>
<dbReference type="PANTHER" id="PTHR21648">
    <property type="entry name" value="FLAGELLAR RADIAL SPOKE PROTEIN 3"/>
    <property type="match status" value="1"/>
</dbReference>
<dbReference type="GO" id="GO:0005929">
    <property type="term" value="C:cilium"/>
    <property type="evidence" value="ECO:0007669"/>
    <property type="project" value="TreeGrafter"/>
</dbReference>
<dbReference type="OrthoDB" id="313308at2759"/>
<keyword evidence="6" id="KW-0969">Cilium</keyword>
<feature type="coiled-coil region" evidence="9">
    <location>
        <begin position="202"/>
        <end position="260"/>
    </location>
</feature>
<proteinExistence type="inferred from homology"/>
<keyword evidence="7" id="KW-0206">Cytoskeleton</keyword>
<keyword evidence="11" id="KW-1185">Reference proteome</keyword>
<keyword evidence="3" id="KW-0963">Cytoplasm</keyword>
<keyword evidence="8" id="KW-0966">Cell projection</keyword>
<sequence>MASRVRRQCPQTCTTQIPPPGLNTKEPYMTLCGPLDNPGFYTYCSQPKPVERPKYRNNVPKPRGAHDFYNMMWDPHVYRGKPFQPFDQAAEDECLARKKRNRLKGKRLGGVEIPSTPPPDLTKKTQTEKFLEELLINIEELDACTQTDAIHDQPIPESYIPAKFGLDVATQIEPCELFDFNKQVCPIVENMVNKILEQALLEVMEEEELEALRDQQRAYEELRRQELLRLQRLAEREQKIQQEQQRLMEQLHEQRSLEMETEDRVGSYLFACNFLKPLLPNTLQTLRQDGFLQNRTELFANLVPWLNKAVTIEVQSSDITKNLLDDIIRDVTAKREFGMAEQYLAPAPVPYYPETYGEGDGE</sequence>
<evidence type="ECO:0008006" key="12">
    <source>
        <dbReference type="Google" id="ProtNLM"/>
    </source>
</evidence>
<keyword evidence="9" id="KW-0175">Coiled coil</keyword>
<evidence type="ECO:0000256" key="2">
    <source>
        <dbReference type="ARBA" id="ARBA00006737"/>
    </source>
</evidence>
<organism evidence="10 11">
    <name type="scientific">Allacma fusca</name>
    <dbReference type="NCBI Taxonomy" id="39272"/>
    <lineage>
        <taxon>Eukaryota</taxon>
        <taxon>Metazoa</taxon>
        <taxon>Ecdysozoa</taxon>
        <taxon>Arthropoda</taxon>
        <taxon>Hexapoda</taxon>
        <taxon>Collembola</taxon>
        <taxon>Symphypleona</taxon>
        <taxon>Sminthuridae</taxon>
        <taxon>Allacma</taxon>
    </lineage>
</organism>
<protein>
    <recommendedName>
        <fullName evidence="12">Radial spoke head protein 3 homolog</fullName>
    </recommendedName>
</protein>
<comment type="caution">
    <text evidence="10">The sequence shown here is derived from an EMBL/GenBank/DDBJ whole genome shotgun (WGS) entry which is preliminary data.</text>
</comment>
<evidence type="ECO:0000256" key="3">
    <source>
        <dbReference type="ARBA" id="ARBA00022490"/>
    </source>
</evidence>
<evidence type="ECO:0000313" key="10">
    <source>
        <dbReference type="EMBL" id="CAG7834340.1"/>
    </source>
</evidence>
<dbReference type="Proteomes" id="UP000708208">
    <property type="component" value="Unassembled WGS sequence"/>
</dbReference>
<dbReference type="EMBL" id="CAJVCH010570202">
    <property type="protein sequence ID" value="CAG7834340.1"/>
    <property type="molecule type" value="Genomic_DNA"/>
</dbReference>
<evidence type="ECO:0000256" key="9">
    <source>
        <dbReference type="SAM" id="Coils"/>
    </source>
</evidence>
<dbReference type="AlphaFoldDB" id="A0A8J2LIY6"/>
<comment type="similarity">
    <text evidence="2">Belongs to the flagellar radial spoke RSP3 family.</text>
</comment>
<comment type="subcellular location">
    <subcellularLocation>
        <location evidence="1">Cytoplasm</location>
        <location evidence="1">Cytoskeleton</location>
        <location evidence="1">Flagellum axoneme</location>
    </subcellularLocation>
</comment>
<keyword evidence="5" id="KW-0282">Flagellum</keyword>
<gene>
    <name evidence="10" type="ORF">AFUS01_LOCUS43856</name>
</gene>
<evidence type="ECO:0000256" key="1">
    <source>
        <dbReference type="ARBA" id="ARBA00004611"/>
    </source>
</evidence>
<reference evidence="10" key="1">
    <citation type="submission" date="2021-06" db="EMBL/GenBank/DDBJ databases">
        <authorList>
            <person name="Hodson N. C."/>
            <person name="Mongue J. A."/>
            <person name="Jaron S. K."/>
        </authorList>
    </citation>
    <scope>NUCLEOTIDE SEQUENCE</scope>
</reference>
<evidence type="ECO:0000256" key="6">
    <source>
        <dbReference type="ARBA" id="ARBA00023069"/>
    </source>
</evidence>